<dbReference type="AlphaFoldDB" id="A0A1E4T478"/>
<feature type="region of interest" description="Disordered" evidence="1">
    <location>
        <begin position="80"/>
        <end position="135"/>
    </location>
</feature>
<feature type="compositionally biased region" description="Polar residues" evidence="1">
    <location>
        <begin position="100"/>
        <end position="114"/>
    </location>
</feature>
<accession>A0A1E4T478</accession>
<gene>
    <name evidence="2" type="ORF">CANARDRAFT_27738</name>
</gene>
<protein>
    <submittedName>
        <fullName evidence="2">Uncharacterized protein</fullName>
    </submittedName>
</protein>
<organism evidence="2 3">
    <name type="scientific">[Candida] arabinofermentans NRRL YB-2248</name>
    <dbReference type="NCBI Taxonomy" id="983967"/>
    <lineage>
        <taxon>Eukaryota</taxon>
        <taxon>Fungi</taxon>
        <taxon>Dikarya</taxon>
        <taxon>Ascomycota</taxon>
        <taxon>Saccharomycotina</taxon>
        <taxon>Pichiomycetes</taxon>
        <taxon>Pichiales</taxon>
        <taxon>Pichiaceae</taxon>
        <taxon>Ogataea</taxon>
        <taxon>Ogataea/Candida clade</taxon>
    </lineage>
</organism>
<name>A0A1E4T478_9ASCO</name>
<dbReference type="Proteomes" id="UP000094801">
    <property type="component" value="Unassembled WGS sequence"/>
</dbReference>
<reference evidence="3" key="1">
    <citation type="submission" date="2016-04" db="EMBL/GenBank/DDBJ databases">
        <title>Comparative genomics of biotechnologically important yeasts.</title>
        <authorList>
            <consortium name="DOE Joint Genome Institute"/>
            <person name="Riley R."/>
            <person name="Haridas S."/>
            <person name="Wolfe K.H."/>
            <person name="Lopes M.R."/>
            <person name="Hittinger C.T."/>
            <person name="Goker M."/>
            <person name="Salamov A."/>
            <person name="Wisecaver J."/>
            <person name="Long T.M."/>
            <person name="Aerts A.L."/>
            <person name="Barry K."/>
            <person name="Choi C."/>
            <person name="Clum A."/>
            <person name="Coughlan A.Y."/>
            <person name="Deshpande S."/>
            <person name="Douglass A.P."/>
            <person name="Hanson S.J."/>
            <person name="Klenk H.-P."/>
            <person name="Labutti K."/>
            <person name="Lapidus A."/>
            <person name="Lindquist E."/>
            <person name="Lipzen A."/>
            <person name="Meier-Kolthoff J.P."/>
            <person name="Ohm R.A."/>
            <person name="Otillar R.P."/>
            <person name="Pangilinan J."/>
            <person name="Peng Y."/>
            <person name="Rokas A."/>
            <person name="Rosa C.A."/>
            <person name="Scheuner C."/>
            <person name="Sibirny A.A."/>
            <person name="Slot J.C."/>
            <person name="Stielow J.B."/>
            <person name="Sun H."/>
            <person name="Kurtzman C.P."/>
            <person name="Blackwell M."/>
            <person name="Grigoriev I.V."/>
            <person name="Jeffries T.W."/>
        </authorList>
    </citation>
    <scope>NUCLEOTIDE SEQUENCE [LARGE SCALE GENOMIC DNA]</scope>
    <source>
        <strain evidence="3">NRRL YB-2248</strain>
    </source>
</reference>
<sequence length="135" mass="14434">MSFLDRWFYNQSSRSAGTGNLNTGKLAGGTAMNISAREKVTGYVPSEPTGQNEPNLRNVPYKYYRETAIEVPIDQSEIKPVSIPNKKKKASIKKGNNIKAPTTKSNSLPTGSSPPQKPIASFSSAGTASGIMGNL</sequence>
<evidence type="ECO:0000313" key="3">
    <source>
        <dbReference type="Proteomes" id="UP000094801"/>
    </source>
</evidence>
<feature type="non-terminal residue" evidence="2">
    <location>
        <position position="135"/>
    </location>
</feature>
<proteinExistence type="predicted"/>
<keyword evidence="3" id="KW-1185">Reference proteome</keyword>
<evidence type="ECO:0000313" key="2">
    <source>
        <dbReference type="EMBL" id="ODV86544.1"/>
    </source>
</evidence>
<dbReference type="EMBL" id="KV453850">
    <property type="protein sequence ID" value="ODV86544.1"/>
    <property type="molecule type" value="Genomic_DNA"/>
</dbReference>
<evidence type="ECO:0000256" key="1">
    <source>
        <dbReference type="SAM" id="MobiDB-lite"/>
    </source>
</evidence>